<dbReference type="Proteomes" id="UP000295468">
    <property type="component" value="Unassembled WGS sequence"/>
</dbReference>
<sequence>MRKSEHQYCTFKNKGFWLLFLLLGLHLNSLAQQDAQYTQYMYNTVSVNPGYTGSRGQLSIAALYRAQWVGLEGAPKTQTFNFHTPLGYNGVGIGMSIINDQIGPTSETMLDLDFSYTVQTSDEARLSFGLKASAHLLDIRFSELNQDYNQPGGPDPTLQEDIQNKFSPNIGAGIYYHTEHFYAGISVPRILETSHFDSSSLSTAREEINYYFITGYVFDMTPLWKFKPTLLTKVVAGAPLQVDLSANFMYNEKLIMGAAYRWDAALSAMAGFQISSEFLIGIAYDREITELGQAVFNDGSFEVILRYDFIKALDNLKSPRFF</sequence>
<accession>A0A4R6TK78</accession>
<dbReference type="InterPro" id="IPR019861">
    <property type="entry name" value="PorP/SprF_Bacteroidetes"/>
</dbReference>
<name>A0A4R6TK78_9FLAO</name>
<comment type="caution">
    <text evidence="2">The sequence shown here is derived from an EMBL/GenBank/DDBJ whole genome shotgun (WGS) entry which is preliminary data.</text>
</comment>
<keyword evidence="3" id="KW-1185">Reference proteome</keyword>
<dbReference type="AlphaFoldDB" id="A0A4R6TK78"/>
<proteinExistence type="predicted"/>
<dbReference type="NCBIfam" id="TIGR03519">
    <property type="entry name" value="T9SS_PorP_fam"/>
    <property type="match status" value="1"/>
</dbReference>
<feature type="chain" id="PRO_5020688487" evidence="1">
    <location>
        <begin position="32"/>
        <end position="322"/>
    </location>
</feature>
<protein>
    <submittedName>
        <fullName evidence="2">Type IX secretion system PorP/SprF family membrane protein</fullName>
    </submittedName>
</protein>
<dbReference type="RefSeq" id="WP_133643706.1">
    <property type="nucleotide sequence ID" value="NZ_SNYI01000002.1"/>
</dbReference>
<organism evidence="2 3">
    <name type="scientific">Zeaxanthinibacter enoshimensis</name>
    <dbReference type="NCBI Taxonomy" id="392009"/>
    <lineage>
        <taxon>Bacteria</taxon>
        <taxon>Pseudomonadati</taxon>
        <taxon>Bacteroidota</taxon>
        <taxon>Flavobacteriia</taxon>
        <taxon>Flavobacteriales</taxon>
        <taxon>Flavobacteriaceae</taxon>
        <taxon>Zeaxanthinibacter</taxon>
    </lineage>
</organism>
<evidence type="ECO:0000256" key="1">
    <source>
        <dbReference type="SAM" id="SignalP"/>
    </source>
</evidence>
<dbReference type="EMBL" id="SNYI01000002">
    <property type="protein sequence ID" value="TDQ30832.1"/>
    <property type="molecule type" value="Genomic_DNA"/>
</dbReference>
<evidence type="ECO:0000313" key="2">
    <source>
        <dbReference type="EMBL" id="TDQ30832.1"/>
    </source>
</evidence>
<dbReference type="Pfam" id="PF11751">
    <property type="entry name" value="PorP_SprF"/>
    <property type="match status" value="1"/>
</dbReference>
<keyword evidence="1" id="KW-0732">Signal</keyword>
<feature type="signal peptide" evidence="1">
    <location>
        <begin position="1"/>
        <end position="31"/>
    </location>
</feature>
<gene>
    <name evidence="2" type="ORF">CLV82_1528</name>
</gene>
<reference evidence="2 3" key="1">
    <citation type="submission" date="2019-03" db="EMBL/GenBank/DDBJ databases">
        <title>Genomic Encyclopedia of Archaeal and Bacterial Type Strains, Phase II (KMG-II): from individual species to whole genera.</title>
        <authorList>
            <person name="Goeker M."/>
        </authorList>
    </citation>
    <scope>NUCLEOTIDE SEQUENCE [LARGE SCALE GENOMIC DNA]</scope>
    <source>
        <strain evidence="2 3">DSM 18435</strain>
    </source>
</reference>
<evidence type="ECO:0000313" key="3">
    <source>
        <dbReference type="Proteomes" id="UP000295468"/>
    </source>
</evidence>
<dbReference type="OrthoDB" id="1114455at2"/>